<organism evidence="4 5">
    <name type="scientific">Lentinus brumalis</name>
    <dbReference type="NCBI Taxonomy" id="2498619"/>
    <lineage>
        <taxon>Eukaryota</taxon>
        <taxon>Fungi</taxon>
        <taxon>Dikarya</taxon>
        <taxon>Basidiomycota</taxon>
        <taxon>Agaricomycotina</taxon>
        <taxon>Agaricomycetes</taxon>
        <taxon>Polyporales</taxon>
        <taxon>Polyporaceae</taxon>
        <taxon>Lentinus</taxon>
    </lineage>
</organism>
<dbReference type="EMBL" id="KZ857382">
    <property type="protein sequence ID" value="RDX55691.1"/>
    <property type="molecule type" value="Genomic_DNA"/>
</dbReference>
<dbReference type="AlphaFoldDB" id="A0A371DT45"/>
<feature type="region of interest" description="Disordered" evidence="3">
    <location>
        <begin position="23"/>
        <end position="67"/>
    </location>
</feature>
<proteinExistence type="predicted"/>
<evidence type="ECO:0000256" key="3">
    <source>
        <dbReference type="SAM" id="MobiDB-lite"/>
    </source>
</evidence>
<keyword evidence="5" id="KW-1185">Reference proteome</keyword>
<dbReference type="NCBIfam" id="TIGR00756">
    <property type="entry name" value="PPR"/>
    <property type="match status" value="1"/>
</dbReference>
<feature type="compositionally biased region" description="Basic and acidic residues" evidence="3">
    <location>
        <begin position="44"/>
        <end position="53"/>
    </location>
</feature>
<feature type="repeat" description="PPR" evidence="2">
    <location>
        <begin position="109"/>
        <end position="143"/>
    </location>
</feature>
<dbReference type="Gene3D" id="1.25.40.10">
    <property type="entry name" value="Tetratricopeptide repeat domain"/>
    <property type="match status" value="3"/>
</dbReference>
<evidence type="ECO:0000313" key="5">
    <source>
        <dbReference type="Proteomes" id="UP000256964"/>
    </source>
</evidence>
<dbReference type="Pfam" id="PF13041">
    <property type="entry name" value="PPR_2"/>
    <property type="match status" value="1"/>
</dbReference>
<dbReference type="PANTHER" id="PTHR47942:SF63">
    <property type="entry name" value="PENTATRICOPEPTIDE REPEAT-CONTAINING PROTEIN"/>
    <property type="match status" value="1"/>
</dbReference>
<dbReference type="InterPro" id="IPR002885">
    <property type="entry name" value="PPR_rpt"/>
</dbReference>
<dbReference type="PROSITE" id="PS51375">
    <property type="entry name" value="PPR"/>
    <property type="match status" value="1"/>
</dbReference>
<accession>A0A371DT45</accession>
<dbReference type="Pfam" id="PF01535">
    <property type="entry name" value="PPR"/>
    <property type="match status" value="1"/>
</dbReference>
<keyword evidence="1" id="KW-0677">Repeat</keyword>
<dbReference type="InterPro" id="IPR051222">
    <property type="entry name" value="PPR/CCM1_RNA-binding"/>
</dbReference>
<dbReference type="InterPro" id="IPR011990">
    <property type="entry name" value="TPR-like_helical_dom_sf"/>
</dbReference>
<dbReference type="OrthoDB" id="185373at2759"/>
<dbReference type="PANTHER" id="PTHR47942">
    <property type="entry name" value="TETRATRICOPEPTIDE REPEAT (TPR)-LIKE SUPERFAMILY PROTEIN-RELATED"/>
    <property type="match status" value="1"/>
</dbReference>
<dbReference type="Proteomes" id="UP000256964">
    <property type="component" value="Unassembled WGS sequence"/>
</dbReference>
<evidence type="ECO:0008006" key="6">
    <source>
        <dbReference type="Google" id="ProtNLM"/>
    </source>
</evidence>
<protein>
    <recommendedName>
        <fullName evidence="6">Pentacotripeptide-repeat region of PRORP domain-containing protein</fullName>
    </recommendedName>
</protein>
<name>A0A371DT45_9APHY</name>
<feature type="compositionally biased region" description="Polar residues" evidence="3">
    <location>
        <begin position="28"/>
        <end position="41"/>
    </location>
</feature>
<sequence length="635" mass="71130">MIRNARPAIVAVTRRISAPQVRERAASTAVTSDGPSSSNLSVLREAETSYKERQQRKHERVAAVNGDNKQEKRLLKPHVLSGRLTKLCEEGKLDEAVEMLKNMPLDAQNVSVWSTLVAHAGRQNRFQLAYQLHTEMKRRGIKPDMRAYATLMAAFTKVTDWSTRGKLLENAHKAYKNYVEYTDLVKSRNPNSPELSVIPINAYLTVLSKAGQWQQMFDVYNALDDDGPLSPGPITYTIMLKSFAARSQQQRGDDPDTQAARARNASDARLVWRQMVKRVENGADIVIDSQIVDAVVQALAHGRPADQVVAFDIIRDYVGLAKPGETAPHASVELSRVLLSDILWLCNVAKKHRLCIHWVQQIMERDPTLLDHGHMEHALAAFGQLGAMGSLTEAPRALQMLEWMLEQEVTGPHGQQIRPTLSTYTLVLVACWRGKDWDSTLRTFELMSGYRGEDFADGATGTPQMKQRSKGRNIMPDAAAMSCIVRAALASGEPEDMRQCVRIVRHFGLQKFISPADDADGWARPRNAQQFKKDTNFYAHKTASALVELIDELVPKKTDESPRLSAEEREWAAMRSEARNFLKTQKHHRPGPEATPALEEHPLGSEAGLAATDDAVAWERISREQKTSKPRSYLH</sequence>
<dbReference type="STRING" id="139420.A0A371DT45"/>
<gene>
    <name evidence="4" type="ORF">OH76DRAFT_1552096</name>
</gene>
<feature type="region of interest" description="Disordered" evidence="3">
    <location>
        <begin position="583"/>
        <end position="635"/>
    </location>
</feature>
<reference evidence="4 5" key="1">
    <citation type="journal article" date="2018" name="Biotechnol. Biofuels">
        <title>Integrative visual omics of the white-rot fungus Polyporus brumalis exposes the biotechnological potential of its oxidative enzymes for delignifying raw plant biomass.</title>
        <authorList>
            <person name="Miyauchi S."/>
            <person name="Rancon A."/>
            <person name="Drula E."/>
            <person name="Hage H."/>
            <person name="Chaduli D."/>
            <person name="Favel A."/>
            <person name="Grisel S."/>
            <person name="Henrissat B."/>
            <person name="Herpoel-Gimbert I."/>
            <person name="Ruiz-Duenas F.J."/>
            <person name="Chevret D."/>
            <person name="Hainaut M."/>
            <person name="Lin J."/>
            <person name="Wang M."/>
            <person name="Pangilinan J."/>
            <person name="Lipzen A."/>
            <person name="Lesage-Meessen L."/>
            <person name="Navarro D."/>
            <person name="Riley R."/>
            <person name="Grigoriev I.V."/>
            <person name="Zhou S."/>
            <person name="Raouche S."/>
            <person name="Rosso M.N."/>
        </authorList>
    </citation>
    <scope>NUCLEOTIDE SEQUENCE [LARGE SCALE GENOMIC DNA]</scope>
    <source>
        <strain evidence="4 5">BRFM 1820</strain>
    </source>
</reference>
<evidence type="ECO:0000256" key="1">
    <source>
        <dbReference type="ARBA" id="ARBA00022737"/>
    </source>
</evidence>
<evidence type="ECO:0000256" key="2">
    <source>
        <dbReference type="PROSITE-ProRule" id="PRU00708"/>
    </source>
</evidence>
<evidence type="ECO:0000313" key="4">
    <source>
        <dbReference type="EMBL" id="RDX55691.1"/>
    </source>
</evidence>